<name>A0A6G8RYL1_9GAMM</name>
<dbReference type="RefSeq" id="WP_166225529.1">
    <property type="nucleotide sequence ID" value="NZ_CP049801.1"/>
</dbReference>
<dbReference type="AlphaFoldDB" id="A0A6G8RYL1"/>
<protein>
    <recommendedName>
        <fullName evidence="3">Lipoprotein</fullName>
    </recommendedName>
</protein>
<organism evidence="1 2">
    <name type="scientific">Acinetobacter shaoyimingii</name>
    <dbReference type="NCBI Taxonomy" id="2715164"/>
    <lineage>
        <taxon>Bacteria</taxon>
        <taxon>Pseudomonadati</taxon>
        <taxon>Pseudomonadota</taxon>
        <taxon>Gammaproteobacteria</taxon>
        <taxon>Moraxellales</taxon>
        <taxon>Moraxellaceae</taxon>
        <taxon>Acinetobacter</taxon>
    </lineage>
</organism>
<evidence type="ECO:0008006" key="3">
    <source>
        <dbReference type="Google" id="ProtNLM"/>
    </source>
</evidence>
<gene>
    <name evidence="1" type="ORF">G8E00_13895</name>
</gene>
<dbReference type="KEGG" id="asha:G8E00_13895"/>
<dbReference type="PROSITE" id="PS51257">
    <property type="entry name" value="PROKAR_LIPOPROTEIN"/>
    <property type="match status" value="1"/>
</dbReference>
<dbReference type="Proteomes" id="UP000502297">
    <property type="component" value="Chromosome"/>
</dbReference>
<sequence>MQKNILNSIAIITSCLILNGCTALVWTDAGGPLSMDKAVKTETTQGELLHQDLLLGFVQVQTKNKTNAPQLMIIGQKYAYKIDSGARDALKVIQSMPEHEYWRLKLYEGCDCRLVINLEQNKNDSHALDFSGSIDLYYTKTKLSNDEIEKIRKLGAQSKRIDVGNKISTTMLVKNIQLKGQVVGLSNELKNIKFEKFSQNYAIDIYAKGSTKKTVNQGLFLKKVALTPFALAADAVFVPLTLF</sequence>
<reference evidence="1 2" key="1">
    <citation type="submission" date="2020-03" db="EMBL/GenBank/DDBJ databases">
        <authorList>
            <person name="Zhu W."/>
        </authorList>
    </citation>
    <scope>NUCLEOTIDE SEQUENCE [LARGE SCALE GENOMIC DNA]</scope>
    <source>
        <strain evidence="1 2">323-1</strain>
    </source>
</reference>
<proteinExistence type="predicted"/>
<keyword evidence="2" id="KW-1185">Reference proteome</keyword>
<evidence type="ECO:0000313" key="1">
    <source>
        <dbReference type="EMBL" id="QIO06954.1"/>
    </source>
</evidence>
<evidence type="ECO:0000313" key="2">
    <source>
        <dbReference type="Proteomes" id="UP000502297"/>
    </source>
</evidence>
<dbReference type="EMBL" id="CP049801">
    <property type="protein sequence ID" value="QIO06954.1"/>
    <property type="molecule type" value="Genomic_DNA"/>
</dbReference>
<accession>A0A6G8RYL1</accession>